<comment type="caution">
    <text evidence="2">The sequence shown here is derived from an EMBL/GenBank/DDBJ whole genome shotgun (WGS) entry which is preliminary data.</text>
</comment>
<name>A0A9D1AI43_9FIRM</name>
<sequence length="222" mass="23684">MKHSTKSRIGFSAALGAAILAVGAAVLFGVYGTSLLLEEPDPQIQEETPQTQPQQTQQTQIQAEEIPIEQTGDTQAEVPVTENQAPVYAMPLDGEVVNPFSGGELVKNNTLKEWRTHDGADLAAAEGTPVKAVADGTVVELKEDPLWGVCLAVSHSDGAVSYYMGISANVEVSVDDQVSLGQTLGYVGNTAQIEIGDQSHLHLGLRYGDEWVDPISYIQTHS</sequence>
<dbReference type="AlphaFoldDB" id="A0A9D1AI43"/>
<organism evidence="2 3">
    <name type="scientific">Candidatus Egerieicola pullicola</name>
    <dbReference type="NCBI Taxonomy" id="2840775"/>
    <lineage>
        <taxon>Bacteria</taxon>
        <taxon>Bacillati</taxon>
        <taxon>Bacillota</taxon>
        <taxon>Clostridia</taxon>
        <taxon>Eubacteriales</taxon>
        <taxon>Oscillospiraceae</taxon>
        <taxon>Oscillospiraceae incertae sedis</taxon>
        <taxon>Candidatus Egerieicola</taxon>
    </lineage>
</organism>
<dbReference type="EMBL" id="DVGY01000038">
    <property type="protein sequence ID" value="HIR40495.1"/>
    <property type="molecule type" value="Genomic_DNA"/>
</dbReference>
<dbReference type="SUPFAM" id="SSF51261">
    <property type="entry name" value="Duplicated hybrid motif"/>
    <property type="match status" value="1"/>
</dbReference>
<evidence type="ECO:0000259" key="1">
    <source>
        <dbReference type="Pfam" id="PF01551"/>
    </source>
</evidence>
<dbReference type="GO" id="GO:0004222">
    <property type="term" value="F:metalloendopeptidase activity"/>
    <property type="evidence" value="ECO:0007669"/>
    <property type="project" value="TreeGrafter"/>
</dbReference>
<dbReference type="Proteomes" id="UP000886749">
    <property type="component" value="Unassembled WGS sequence"/>
</dbReference>
<dbReference type="InterPro" id="IPR016047">
    <property type="entry name" value="M23ase_b-sheet_dom"/>
</dbReference>
<dbReference type="PANTHER" id="PTHR21666:SF270">
    <property type="entry name" value="MUREIN HYDROLASE ACTIVATOR ENVC"/>
    <property type="match status" value="1"/>
</dbReference>
<dbReference type="Pfam" id="PF01551">
    <property type="entry name" value="Peptidase_M23"/>
    <property type="match status" value="1"/>
</dbReference>
<proteinExistence type="predicted"/>
<reference evidence="2" key="1">
    <citation type="submission" date="2020-10" db="EMBL/GenBank/DDBJ databases">
        <authorList>
            <person name="Gilroy R."/>
        </authorList>
    </citation>
    <scope>NUCLEOTIDE SEQUENCE</scope>
    <source>
        <strain evidence="2">CHK184-25365</strain>
    </source>
</reference>
<dbReference type="InterPro" id="IPR011055">
    <property type="entry name" value="Dup_hybrid_motif"/>
</dbReference>
<dbReference type="CDD" id="cd12797">
    <property type="entry name" value="M23_peptidase"/>
    <property type="match status" value="1"/>
</dbReference>
<accession>A0A9D1AI43</accession>
<dbReference type="InterPro" id="IPR050570">
    <property type="entry name" value="Cell_wall_metabolism_enzyme"/>
</dbReference>
<evidence type="ECO:0000313" key="3">
    <source>
        <dbReference type="Proteomes" id="UP000886749"/>
    </source>
</evidence>
<gene>
    <name evidence="2" type="ORF">IAB36_01550</name>
</gene>
<feature type="domain" description="M23ase beta-sheet core" evidence="1">
    <location>
        <begin position="116"/>
        <end position="214"/>
    </location>
</feature>
<dbReference type="Gene3D" id="2.70.70.10">
    <property type="entry name" value="Glucose Permease (Domain IIA)"/>
    <property type="match status" value="1"/>
</dbReference>
<protein>
    <submittedName>
        <fullName evidence="2">M23 family metallopeptidase</fullName>
    </submittedName>
</protein>
<reference evidence="2" key="2">
    <citation type="journal article" date="2021" name="PeerJ">
        <title>Extensive microbial diversity within the chicken gut microbiome revealed by metagenomics and culture.</title>
        <authorList>
            <person name="Gilroy R."/>
            <person name="Ravi A."/>
            <person name="Getino M."/>
            <person name="Pursley I."/>
            <person name="Horton D.L."/>
            <person name="Alikhan N.F."/>
            <person name="Baker D."/>
            <person name="Gharbi K."/>
            <person name="Hall N."/>
            <person name="Watson M."/>
            <person name="Adriaenssens E.M."/>
            <person name="Foster-Nyarko E."/>
            <person name="Jarju S."/>
            <person name="Secka A."/>
            <person name="Antonio M."/>
            <person name="Oren A."/>
            <person name="Chaudhuri R.R."/>
            <person name="La Ragione R."/>
            <person name="Hildebrand F."/>
            <person name="Pallen M.J."/>
        </authorList>
    </citation>
    <scope>NUCLEOTIDE SEQUENCE</scope>
    <source>
        <strain evidence="2">CHK184-25365</strain>
    </source>
</reference>
<evidence type="ECO:0000313" key="2">
    <source>
        <dbReference type="EMBL" id="HIR40495.1"/>
    </source>
</evidence>
<dbReference type="PANTHER" id="PTHR21666">
    <property type="entry name" value="PEPTIDASE-RELATED"/>
    <property type="match status" value="1"/>
</dbReference>